<feature type="binding site" evidence="5">
    <location>
        <position position="215"/>
    </location>
    <ligand>
        <name>ATP</name>
        <dbReference type="ChEBI" id="CHEBI:30616"/>
    </ligand>
</feature>
<dbReference type="RefSeq" id="WP_111274830.1">
    <property type="nucleotide sequence ID" value="NZ_QFYS01000002.1"/>
</dbReference>
<dbReference type="GO" id="GO:0006189">
    <property type="term" value="P:'de novo' IMP biosynthetic process"/>
    <property type="evidence" value="ECO:0007669"/>
    <property type="project" value="UniProtKB-UniRule"/>
</dbReference>
<organism evidence="8 9">
    <name type="scientific">Phenylobacterium kunshanense</name>
    <dbReference type="NCBI Taxonomy" id="1445034"/>
    <lineage>
        <taxon>Bacteria</taxon>
        <taxon>Pseudomonadati</taxon>
        <taxon>Pseudomonadota</taxon>
        <taxon>Alphaproteobacteria</taxon>
        <taxon>Caulobacterales</taxon>
        <taxon>Caulobacteraceae</taxon>
        <taxon>Phenylobacterium</taxon>
    </lineage>
</organism>
<comment type="similarity">
    <text evidence="5 6">Belongs to the PurK/PurT family.</text>
</comment>
<dbReference type="Pfam" id="PF17769">
    <property type="entry name" value="PurK_C"/>
    <property type="match status" value="1"/>
</dbReference>
<keyword evidence="2 5" id="KW-0547">Nucleotide-binding</keyword>
<dbReference type="HAMAP" id="MF_01928">
    <property type="entry name" value="PurK"/>
    <property type="match status" value="1"/>
</dbReference>
<dbReference type="PANTHER" id="PTHR11609">
    <property type="entry name" value="PURINE BIOSYNTHESIS PROTEIN 6/7, PUR6/7"/>
    <property type="match status" value="1"/>
</dbReference>
<dbReference type="GO" id="GO:0005524">
    <property type="term" value="F:ATP binding"/>
    <property type="evidence" value="ECO:0007669"/>
    <property type="project" value="UniProtKB-UniRule"/>
</dbReference>
<dbReference type="PANTHER" id="PTHR11609:SF5">
    <property type="entry name" value="PHOSPHORIBOSYLAMINOIMIDAZOLE CARBOXYLASE"/>
    <property type="match status" value="1"/>
</dbReference>
<dbReference type="InterPro" id="IPR011761">
    <property type="entry name" value="ATP-grasp"/>
</dbReference>
<evidence type="ECO:0000259" key="7">
    <source>
        <dbReference type="PROSITE" id="PS50975"/>
    </source>
</evidence>
<gene>
    <name evidence="5 6" type="primary">purK</name>
    <name evidence="8" type="ORF">DJ019_04600</name>
</gene>
<dbReference type="SUPFAM" id="SSF51246">
    <property type="entry name" value="Rudiment single hybrid motif"/>
    <property type="match status" value="1"/>
</dbReference>
<comment type="catalytic activity">
    <reaction evidence="5 6">
        <text>5-amino-1-(5-phospho-beta-D-ribosyl)imidazole + hydrogencarbonate + ATP = 5-carboxyamino-1-(5-phospho-D-ribosyl)imidazole + ADP + phosphate + 2 H(+)</text>
        <dbReference type="Rhea" id="RHEA:19317"/>
        <dbReference type="ChEBI" id="CHEBI:15378"/>
        <dbReference type="ChEBI" id="CHEBI:17544"/>
        <dbReference type="ChEBI" id="CHEBI:30616"/>
        <dbReference type="ChEBI" id="CHEBI:43474"/>
        <dbReference type="ChEBI" id="CHEBI:58730"/>
        <dbReference type="ChEBI" id="CHEBI:137981"/>
        <dbReference type="ChEBI" id="CHEBI:456216"/>
        <dbReference type="EC" id="6.3.4.18"/>
    </reaction>
</comment>
<name>A0A328BKR6_9CAUL</name>
<comment type="caution">
    <text evidence="8">The sequence shown here is derived from an EMBL/GenBank/DDBJ whole genome shotgun (WGS) entry which is preliminary data.</text>
</comment>
<evidence type="ECO:0000256" key="4">
    <source>
        <dbReference type="ARBA" id="ARBA00022840"/>
    </source>
</evidence>
<dbReference type="GO" id="GO:0004638">
    <property type="term" value="F:phosphoribosylaminoimidazole carboxylase activity"/>
    <property type="evidence" value="ECO:0007669"/>
    <property type="project" value="InterPro"/>
</dbReference>
<feature type="binding site" evidence="5">
    <location>
        <begin position="269"/>
        <end position="270"/>
    </location>
    <ligand>
        <name>ATP</name>
        <dbReference type="ChEBI" id="CHEBI:30616"/>
    </ligand>
</feature>
<evidence type="ECO:0000256" key="5">
    <source>
        <dbReference type="HAMAP-Rule" id="MF_01928"/>
    </source>
</evidence>
<dbReference type="Gene3D" id="3.30.470.20">
    <property type="entry name" value="ATP-grasp fold, B domain"/>
    <property type="match status" value="1"/>
</dbReference>
<dbReference type="GO" id="GO:0005829">
    <property type="term" value="C:cytosol"/>
    <property type="evidence" value="ECO:0007669"/>
    <property type="project" value="TreeGrafter"/>
</dbReference>
<dbReference type="InterPro" id="IPR005875">
    <property type="entry name" value="PurK"/>
</dbReference>
<feature type="binding site" evidence="5">
    <location>
        <position position="192"/>
    </location>
    <ligand>
        <name>ATP</name>
        <dbReference type="ChEBI" id="CHEBI:30616"/>
    </ligand>
</feature>
<evidence type="ECO:0000256" key="2">
    <source>
        <dbReference type="ARBA" id="ARBA00022741"/>
    </source>
</evidence>
<comment type="subunit">
    <text evidence="5 6">Homodimer.</text>
</comment>
<dbReference type="FunFam" id="3.30.470.20:FF:000029">
    <property type="entry name" value="N5-carboxyaminoimidazole ribonucleotide synthase"/>
    <property type="match status" value="1"/>
</dbReference>
<sequence length="359" mass="38010">MPTLPLPPGSTIGILGGGQLGRMLALAAARLGFDVAVLERDADSPAGRVAARTIVAAYDDDAALADLVSVAQVITYEFENVPAASVLKLEAMGAVVAPGPDALSVAQDRVAEKQFLNASGAPTVAFASADSADEAVAAAQEMGAPLLMKTRREGYDGKGQRWVEHVADAAATFEALGGVPVILEAPAEYVRELSIIAARGRDGATAVYPLAENHHEHGVLRRSLAPAQVSAETALQAEKIALRVLDGLNYVGVIGIELFEMKDGQLLVNEIAPRVHNSGHWTQDGCEVDQFEQHIRAVAGWPLGPTAARARVEMLNLLGDEVETWAKLAHEPETRIHLYGKRAAKTGRKMGHVNKVKPL</sequence>
<dbReference type="SUPFAM" id="SSF56059">
    <property type="entry name" value="Glutathione synthetase ATP-binding domain-like"/>
    <property type="match status" value="1"/>
</dbReference>
<dbReference type="InterPro" id="IPR054350">
    <property type="entry name" value="PurT/PurK_preATP-grasp"/>
</dbReference>
<dbReference type="FunFam" id="3.30.1490.20:FF:000015">
    <property type="entry name" value="N5-carboxyaminoimidazole ribonucleotide synthase"/>
    <property type="match status" value="1"/>
</dbReference>
<dbReference type="Proteomes" id="UP000249524">
    <property type="component" value="Unassembled WGS sequence"/>
</dbReference>
<dbReference type="InterPro" id="IPR011054">
    <property type="entry name" value="Rudment_hybrid_motif"/>
</dbReference>
<feature type="domain" description="ATP-grasp" evidence="7">
    <location>
        <begin position="113"/>
        <end position="299"/>
    </location>
</feature>
<protein>
    <recommendedName>
        <fullName evidence="5 6">N5-carboxyaminoimidazole ribonucleotide synthase</fullName>
        <shortName evidence="5 6">N5-CAIR synthase</shortName>
        <ecNumber evidence="5 6">6.3.4.18</ecNumber>
    </recommendedName>
    <alternativeName>
        <fullName evidence="5 6">5-(carboxyamino)imidazole ribonucleotide synthetase</fullName>
    </alternativeName>
</protein>
<evidence type="ECO:0000313" key="8">
    <source>
        <dbReference type="EMBL" id="RAK67219.1"/>
    </source>
</evidence>
<accession>A0A328BKR6</accession>
<dbReference type="SUPFAM" id="SSF52440">
    <property type="entry name" value="PreATP-grasp domain"/>
    <property type="match status" value="1"/>
</dbReference>
<comment type="pathway">
    <text evidence="5 6">Purine metabolism; IMP biosynthesis via de novo pathway; 5-amino-1-(5-phospho-D-ribosyl)imidazole-4-carboxylate from 5-amino-1-(5-phospho-D-ribosyl)imidazole (N5-CAIR route): step 1/2.</text>
</comment>
<dbReference type="EMBL" id="QFYS01000002">
    <property type="protein sequence ID" value="RAK67219.1"/>
    <property type="molecule type" value="Genomic_DNA"/>
</dbReference>
<keyword evidence="4 5" id="KW-0067">ATP-binding</keyword>
<dbReference type="NCBIfam" id="NF004679">
    <property type="entry name" value="PRK06019.1-5"/>
    <property type="match status" value="1"/>
</dbReference>
<dbReference type="NCBIfam" id="NF004676">
    <property type="entry name" value="PRK06019.1-2"/>
    <property type="match status" value="1"/>
</dbReference>
<proteinExistence type="inferred from homology"/>
<dbReference type="GO" id="GO:0046872">
    <property type="term" value="F:metal ion binding"/>
    <property type="evidence" value="ECO:0007669"/>
    <property type="project" value="InterPro"/>
</dbReference>
<feature type="binding site" evidence="5">
    <location>
        <begin position="154"/>
        <end position="160"/>
    </location>
    <ligand>
        <name>ATP</name>
        <dbReference type="ChEBI" id="CHEBI:30616"/>
    </ligand>
</feature>
<dbReference type="NCBIfam" id="NF004675">
    <property type="entry name" value="PRK06019.1-1"/>
    <property type="match status" value="1"/>
</dbReference>
<comment type="function">
    <text evidence="6">Catalyzes the ATP-dependent conversion of 5-aminoimidazole ribonucleotide (AIR) and HCO(3)- to N5-carboxyaminoimidazole ribonucleotide (N5-CAIR).</text>
</comment>
<dbReference type="NCBIfam" id="TIGR01161">
    <property type="entry name" value="purK"/>
    <property type="match status" value="1"/>
</dbReference>
<dbReference type="InterPro" id="IPR013815">
    <property type="entry name" value="ATP_grasp_subdomain_1"/>
</dbReference>
<comment type="caution">
    <text evidence="5">Lacks conserved residue(s) required for the propagation of feature annotation.</text>
</comment>
<feature type="binding site" evidence="5">
    <location>
        <position position="149"/>
    </location>
    <ligand>
        <name>ATP</name>
        <dbReference type="ChEBI" id="CHEBI:30616"/>
    </ligand>
</feature>
<dbReference type="InterPro" id="IPR016185">
    <property type="entry name" value="PreATP-grasp_dom_sf"/>
</dbReference>
<dbReference type="InterPro" id="IPR003135">
    <property type="entry name" value="ATP-grasp_carboxylate-amine"/>
</dbReference>
<dbReference type="Pfam" id="PF02222">
    <property type="entry name" value="ATP-grasp"/>
    <property type="match status" value="1"/>
</dbReference>
<dbReference type="InterPro" id="IPR040686">
    <property type="entry name" value="PurK_C"/>
</dbReference>
<dbReference type="OrthoDB" id="9804625at2"/>
<feature type="binding site" evidence="5">
    <location>
        <position position="109"/>
    </location>
    <ligand>
        <name>ATP</name>
        <dbReference type="ChEBI" id="CHEBI:30616"/>
    </ligand>
</feature>
<evidence type="ECO:0000256" key="3">
    <source>
        <dbReference type="ARBA" id="ARBA00022755"/>
    </source>
</evidence>
<dbReference type="EC" id="6.3.4.18" evidence="5 6"/>
<reference evidence="8 9" key="1">
    <citation type="submission" date="2018-05" db="EMBL/GenBank/DDBJ databases">
        <authorList>
            <person name="Lanie J.A."/>
            <person name="Ng W.-L."/>
            <person name="Kazmierczak K.M."/>
            <person name="Andrzejewski T.M."/>
            <person name="Davidsen T.M."/>
            <person name="Wayne K.J."/>
            <person name="Tettelin H."/>
            <person name="Glass J.I."/>
            <person name="Rusch D."/>
            <person name="Podicherti R."/>
            <person name="Tsui H.-C.T."/>
            <person name="Winkler M.E."/>
        </authorList>
    </citation>
    <scope>NUCLEOTIDE SEQUENCE [LARGE SCALE GENOMIC DNA]</scope>
    <source>
        <strain evidence="8 9">BUT-10</strain>
    </source>
</reference>
<evidence type="ECO:0000313" key="9">
    <source>
        <dbReference type="Proteomes" id="UP000249524"/>
    </source>
</evidence>
<evidence type="ECO:0000256" key="1">
    <source>
        <dbReference type="ARBA" id="ARBA00022598"/>
    </source>
</evidence>
<dbReference type="UniPathway" id="UPA00074">
    <property type="reaction ID" value="UER00942"/>
</dbReference>
<evidence type="ECO:0000256" key="6">
    <source>
        <dbReference type="RuleBase" id="RU361200"/>
    </source>
</evidence>
<dbReference type="AlphaFoldDB" id="A0A328BKR6"/>
<dbReference type="PROSITE" id="PS50975">
    <property type="entry name" value="ATP_GRASP"/>
    <property type="match status" value="1"/>
</dbReference>
<comment type="function">
    <text evidence="5">Catalyzes the ATP-dependent conversion of 5-aminoimidazole ribonucleotide (AIR) and HCO(3)(-) to N5-carboxyaminoimidazole ribonucleotide (N5-CAIR).</text>
</comment>
<dbReference type="Gene3D" id="3.30.1490.20">
    <property type="entry name" value="ATP-grasp fold, A domain"/>
    <property type="match status" value="1"/>
</dbReference>
<keyword evidence="3 5" id="KW-0658">Purine biosynthesis</keyword>
<dbReference type="GO" id="GO:0034028">
    <property type="term" value="F:5-(carboxyamino)imidazole ribonucleotide synthase activity"/>
    <property type="evidence" value="ECO:0007669"/>
    <property type="project" value="UniProtKB-UniRule"/>
</dbReference>
<dbReference type="Pfam" id="PF22660">
    <property type="entry name" value="RS_preATP-grasp-like"/>
    <property type="match status" value="1"/>
</dbReference>
<dbReference type="Gene3D" id="3.40.50.20">
    <property type="match status" value="1"/>
</dbReference>
<keyword evidence="1 5" id="KW-0436">Ligase</keyword>
<keyword evidence="9" id="KW-1185">Reference proteome</keyword>